<evidence type="ECO:0000256" key="1">
    <source>
        <dbReference type="SAM" id="MobiDB-lite"/>
    </source>
</evidence>
<keyword evidence="2" id="KW-0808">Transferase</keyword>
<sequence>MKGSGMPWPGDEGEQRWGQAWKAIKK</sequence>
<dbReference type="GO" id="GO:0016301">
    <property type="term" value="F:kinase activity"/>
    <property type="evidence" value="ECO:0007669"/>
    <property type="project" value="UniProtKB-KW"/>
</dbReference>
<protein>
    <submittedName>
        <fullName evidence="2">Alpha-glucan water dikinase chloroplastic-like</fullName>
    </submittedName>
</protein>
<keyword evidence="2" id="KW-0418">Kinase</keyword>
<dbReference type="EMBL" id="LXQA010256400">
    <property type="protein sequence ID" value="MCI38475.1"/>
    <property type="molecule type" value="Genomic_DNA"/>
</dbReference>
<feature type="region of interest" description="Disordered" evidence="1">
    <location>
        <begin position="1"/>
        <end position="26"/>
    </location>
</feature>
<keyword evidence="3" id="KW-1185">Reference proteome</keyword>
<reference evidence="2 3" key="1">
    <citation type="journal article" date="2018" name="Front. Plant Sci.">
        <title>Red Clover (Trifolium pratense) and Zigzag Clover (T. medium) - A Picture of Genomic Similarities and Differences.</title>
        <authorList>
            <person name="Dluhosova J."/>
            <person name="Istvanek J."/>
            <person name="Nedelnik J."/>
            <person name="Repkova J."/>
        </authorList>
    </citation>
    <scope>NUCLEOTIDE SEQUENCE [LARGE SCALE GENOMIC DNA]</scope>
    <source>
        <strain evidence="3">cv. 10/8</strain>
        <tissue evidence="2">Leaf</tissue>
    </source>
</reference>
<dbReference type="AlphaFoldDB" id="A0A392RSB1"/>
<evidence type="ECO:0000313" key="2">
    <source>
        <dbReference type="EMBL" id="MCI38475.1"/>
    </source>
</evidence>
<feature type="non-terminal residue" evidence="2">
    <location>
        <position position="26"/>
    </location>
</feature>
<dbReference type="Proteomes" id="UP000265520">
    <property type="component" value="Unassembled WGS sequence"/>
</dbReference>
<name>A0A392RSB1_9FABA</name>
<organism evidence="2 3">
    <name type="scientific">Trifolium medium</name>
    <dbReference type="NCBI Taxonomy" id="97028"/>
    <lineage>
        <taxon>Eukaryota</taxon>
        <taxon>Viridiplantae</taxon>
        <taxon>Streptophyta</taxon>
        <taxon>Embryophyta</taxon>
        <taxon>Tracheophyta</taxon>
        <taxon>Spermatophyta</taxon>
        <taxon>Magnoliopsida</taxon>
        <taxon>eudicotyledons</taxon>
        <taxon>Gunneridae</taxon>
        <taxon>Pentapetalae</taxon>
        <taxon>rosids</taxon>
        <taxon>fabids</taxon>
        <taxon>Fabales</taxon>
        <taxon>Fabaceae</taxon>
        <taxon>Papilionoideae</taxon>
        <taxon>50 kb inversion clade</taxon>
        <taxon>NPAAA clade</taxon>
        <taxon>Hologalegina</taxon>
        <taxon>IRL clade</taxon>
        <taxon>Trifolieae</taxon>
        <taxon>Trifolium</taxon>
    </lineage>
</organism>
<proteinExistence type="predicted"/>
<accession>A0A392RSB1</accession>
<comment type="caution">
    <text evidence="2">The sequence shown here is derived from an EMBL/GenBank/DDBJ whole genome shotgun (WGS) entry which is preliminary data.</text>
</comment>
<evidence type="ECO:0000313" key="3">
    <source>
        <dbReference type="Proteomes" id="UP000265520"/>
    </source>
</evidence>